<reference evidence="4" key="2">
    <citation type="submission" date="2020-09" db="EMBL/GenBank/DDBJ databases">
        <authorList>
            <person name="Sun Q."/>
            <person name="Kim S."/>
        </authorList>
    </citation>
    <scope>NUCLEOTIDE SEQUENCE</scope>
    <source>
        <strain evidence="4">KCTC 42249</strain>
    </source>
</reference>
<accession>A0A8J3DUR1</accession>
<keyword evidence="5" id="KW-1185">Reference proteome</keyword>
<dbReference type="AlphaFoldDB" id="A0A8J3DUR1"/>
<keyword evidence="1 4" id="KW-0378">Hydrolase</keyword>
<gene>
    <name evidence="4" type="primary">iunH</name>
    <name evidence="4" type="ORF">GCM10016234_06330</name>
</gene>
<sequence length="309" mass="32442">MSPNAGPVWIDTDMGFDDLAAILMVAASRPVAGLSLIAGNVVLPQVERNALAAAAEFGWDFPIHLGAAEPLSGRLETADYVLGSDGMPGRGRKLPLAEGNALPDATGAITRFIEGGGRDILAIGPLTNLARLAQSRPDLLTLPDLRLVWMGGSAGPGNHTAAAEFNAAVDPEAIAVLIEAGVRISMVGLDCCRQVQVTLDNVAPLRNQLSERAQLLADLLEGYVRIADDGRRPMALYDPVAAAAMVDPESVTFAHARLNAELNGTLTRGMTVIEWRARKAEPNALIATTADAPRIRALMQAALIHAAEG</sequence>
<feature type="domain" description="Inosine/uridine-preferring nucleoside hydrolase" evidence="3">
    <location>
        <begin position="8"/>
        <end position="295"/>
    </location>
</feature>
<dbReference type="RefSeq" id="WP_280514853.1">
    <property type="nucleotide sequence ID" value="NZ_BMZQ01000001.1"/>
</dbReference>
<evidence type="ECO:0000313" key="4">
    <source>
        <dbReference type="EMBL" id="GHD07666.1"/>
    </source>
</evidence>
<reference evidence="4" key="1">
    <citation type="journal article" date="2014" name="Int. J. Syst. Evol. Microbiol.">
        <title>Complete genome sequence of Corynebacterium casei LMG S-19264T (=DSM 44701T), isolated from a smear-ripened cheese.</title>
        <authorList>
            <consortium name="US DOE Joint Genome Institute (JGI-PGF)"/>
            <person name="Walter F."/>
            <person name="Albersmeier A."/>
            <person name="Kalinowski J."/>
            <person name="Ruckert C."/>
        </authorList>
    </citation>
    <scope>NUCLEOTIDE SEQUENCE</scope>
    <source>
        <strain evidence="4">KCTC 42249</strain>
    </source>
</reference>
<dbReference type="GO" id="GO:0008477">
    <property type="term" value="F:purine nucleosidase activity"/>
    <property type="evidence" value="ECO:0007669"/>
    <property type="project" value="TreeGrafter"/>
</dbReference>
<evidence type="ECO:0000259" key="3">
    <source>
        <dbReference type="Pfam" id="PF01156"/>
    </source>
</evidence>
<dbReference type="GO" id="GO:0006152">
    <property type="term" value="P:purine nucleoside catabolic process"/>
    <property type="evidence" value="ECO:0007669"/>
    <property type="project" value="TreeGrafter"/>
</dbReference>
<evidence type="ECO:0000256" key="2">
    <source>
        <dbReference type="ARBA" id="ARBA00023295"/>
    </source>
</evidence>
<organism evidence="4 5">
    <name type="scientific">Tianweitania populi</name>
    <dbReference type="NCBI Taxonomy" id="1607949"/>
    <lineage>
        <taxon>Bacteria</taxon>
        <taxon>Pseudomonadati</taxon>
        <taxon>Pseudomonadota</taxon>
        <taxon>Alphaproteobacteria</taxon>
        <taxon>Hyphomicrobiales</taxon>
        <taxon>Phyllobacteriaceae</taxon>
        <taxon>Tianweitania</taxon>
    </lineage>
</organism>
<dbReference type="PANTHER" id="PTHR12304:SF4">
    <property type="entry name" value="URIDINE NUCLEOSIDASE"/>
    <property type="match status" value="1"/>
</dbReference>
<dbReference type="InterPro" id="IPR001910">
    <property type="entry name" value="Inosine/uridine_hydrolase_dom"/>
</dbReference>
<evidence type="ECO:0000256" key="1">
    <source>
        <dbReference type="ARBA" id="ARBA00022801"/>
    </source>
</evidence>
<evidence type="ECO:0000313" key="5">
    <source>
        <dbReference type="Proteomes" id="UP000630142"/>
    </source>
</evidence>
<dbReference type="Proteomes" id="UP000630142">
    <property type="component" value="Unassembled WGS sequence"/>
</dbReference>
<name>A0A8J3DUR1_9HYPH</name>
<dbReference type="EMBL" id="BMZQ01000001">
    <property type="protein sequence ID" value="GHD07666.1"/>
    <property type="molecule type" value="Genomic_DNA"/>
</dbReference>
<dbReference type="PANTHER" id="PTHR12304">
    <property type="entry name" value="INOSINE-URIDINE PREFERRING NUCLEOSIDE HYDROLASE"/>
    <property type="match status" value="1"/>
</dbReference>
<dbReference type="SUPFAM" id="SSF53590">
    <property type="entry name" value="Nucleoside hydrolase"/>
    <property type="match status" value="1"/>
</dbReference>
<dbReference type="Gene3D" id="3.90.245.10">
    <property type="entry name" value="Ribonucleoside hydrolase-like"/>
    <property type="match status" value="1"/>
</dbReference>
<comment type="caution">
    <text evidence="4">The sequence shown here is derived from an EMBL/GenBank/DDBJ whole genome shotgun (WGS) entry which is preliminary data.</text>
</comment>
<dbReference type="InterPro" id="IPR023186">
    <property type="entry name" value="IUNH"/>
</dbReference>
<proteinExistence type="predicted"/>
<keyword evidence="2" id="KW-0326">Glycosidase</keyword>
<dbReference type="GO" id="GO:0005829">
    <property type="term" value="C:cytosol"/>
    <property type="evidence" value="ECO:0007669"/>
    <property type="project" value="TreeGrafter"/>
</dbReference>
<protein>
    <submittedName>
        <fullName evidence="4">Nucleoside hydrolase</fullName>
    </submittedName>
</protein>
<dbReference type="Pfam" id="PF01156">
    <property type="entry name" value="IU_nuc_hydro"/>
    <property type="match status" value="1"/>
</dbReference>
<dbReference type="InterPro" id="IPR036452">
    <property type="entry name" value="Ribo_hydro-like"/>
</dbReference>